<feature type="domain" description="6-phosphogluconate dehydrogenase NADP-binding" evidence="2">
    <location>
        <begin position="4"/>
        <end position="114"/>
    </location>
</feature>
<dbReference type="SUPFAM" id="SSF51735">
    <property type="entry name" value="NAD(P)-binding Rossmann-fold domains"/>
    <property type="match status" value="1"/>
</dbReference>
<evidence type="ECO:0000313" key="4">
    <source>
        <dbReference type="Proteomes" id="UP000706333"/>
    </source>
</evidence>
<accession>A0A934WJ61</accession>
<comment type="caution">
    <text evidence="3">The sequence shown here is derived from an EMBL/GenBank/DDBJ whole genome shotgun (WGS) entry which is preliminary data.</text>
</comment>
<evidence type="ECO:0000259" key="2">
    <source>
        <dbReference type="Pfam" id="PF03446"/>
    </source>
</evidence>
<dbReference type="Gene3D" id="3.40.50.720">
    <property type="entry name" value="NAD(P)-binding Rossmann-like Domain"/>
    <property type="match status" value="1"/>
</dbReference>
<organism evidence="3 4">
    <name type="scientific">Rhodobaculum claviforme</name>
    <dbReference type="NCBI Taxonomy" id="1549854"/>
    <lineage>
        <taxon>Bacteria</taxon>
        <taxon>Pseudomonadati</taxon>
        <taxon>Pseudomonadota</taxon>
        <taxon>Alphaproteobacteria</taxon>
        <taxon>Rhodobacterales</taxon>
        <taxon>Paracoccaceae</taxon>
        <taxon>Rhodobaculum</taxon>
    </lineage>
</organism>
<gene>
    <name evidence="3" type="ORF">CCR87_07540</name>
</gene>
<evidence type="ECO:0000256" key="1">
    <source>
        <dbReference type="SAM" id="MobiDB-lite"/>
    </source>
</evidence>
<protein>
    <recommendedName>
        <fullName evidence="2">6-phosphogluconate dehydrogenase NADP-binding domain-containing protein</fullName>
    </recommendedName>
</protein>
<dbReference type="AlphaFoldDB" id="A0A934WJ61"/>
<name>A0A934WJ61_9RHOB</name>
<feature type="region of interest" description="Disordered" evidence="1">
    <location>
        <begin position="122"/>
        <end position="153"/>
    </location>
</feature>
<reference evidence="3" key="2">
    <citation type="journal article" date="2020" name="Microorganisms">
        <title>Osmotic Adaptation and Compatible Solute Biosynthesis of Phototrophic Bacteria as Revealed from Genome Analyses.</title>
        <authorList>
            <person name="Imhoff J.F."/>
            <person name="Rahn T."/>
            <person name="Kunzel S."/>
            <person name="Keller A."/>
            <person name="Neulinger S.C."/>
        </authorList>
    </citation>
    <scope>NUCLEOTIDE SEQUENCE</scope>
    <source>
        <strain evidence="3">LMG 28126</strain>
    </source>
</reference>
<dbReference type="Pfam" id="PF03446">
    <property type="entry name" value="NAD_binding_2"/>
    <property type="match status" value="1"/>
</dbReference>
<reference evidence="3" key="1">
    <citation type="submission" date="2017-05" db="EMBL/GenBank/DDBJ databases">
        <authorList>
            <person name="Imhoff J.F."/>
            <person name="Rahn T."/>
            <person name="Kuenzel S."/>
            <person name="Neulinger S.C."/>
        </authorList>
    </citation>
    <scope>NUCLEOTIDE SEQUENCE</scope>
    <source>
        <strain evidence="3">LMG 28126</strain>
    </source>
</reference>
<keyword evidence="4" id="KW-1185">Reference proteome</keyword>
<dbReference type="Proteomes" id="UP000706333">
    <property type="component" value="Unassembled WGS sequence"/>
</dbReference>
<sequence length="153" mass="16910">MEKRIGFIGVGLMGYGPARLLLEAGYPLTLLGHRNRAPVDDLVGRGAQEAETAAELTRNVDVVITCVSSSAIMEKLVHGDDGIAAGAREGQENMKQHRNRSRDAALFHRSATETGEFHELGYRQGEMETGRRQRQVEMGRADGRRPATDRRRP</sequence>
<evidence type="ECO:0000313" key="3">
    <source>
        <dbReference type="EMBL" id="MBK5927193.1"/>
    </source>
</evidence>
<proteinExistence type="predicted"/>
<dbReference type="InterPro" id="IPR006115">
    <property type="entry name" value="6PGDH_NADP-bd"/>
</dbReference>
<dbReference type="PANTHER" id="PTHR43060">
    <property type="entry name" value="3-HYDROXYISOBUTYRATE DEHYDROGENASE-LIKE 1, MITOCHONDRIAL-RELATED"/>
    <property type="match status" value="1"/>
</dbReference>
<dbReference type="GO" id="GO:0050661">
    <property type="term" value="F:NADP binding"/>
    <property type="evidence" value="ECO:0007669"/>
    <property type="project" value="InterPro"/>
</dbReference>
<dbReference type="EMBL" id="NHSD01000217">
    <property type="protein sequence ID" value="MBK5927193.1"/>
    <property type="molecule type" value="Genomic_DNA"/>
</dbReference>
<dbReference type="PANTHER" id="PTHR43060:SF15">
    <property type="entry name" value="3-HYDROXYISOBUTYRATE DEHYDROGENASE-LIKE 1, MITOCHONDRIAL-RELATED"/>
    <property type="match status" value="1"/>
</dbReference>
<dbReference type="InterPro" id="IPR036291">
    <property type="entry name" value="NAD(P)-bd_dom_sf"/>
</dbReference>